<dbReference type="NCBIfam" id="NF008274">
    <property type="entry name" value="PRK11052.1"/>
    <property type="match status" value="1"/>
</dbReference>
<evidence type="ECO:0000256" key="3">
    <source>
        <dbReference type="ARBA" id="ARBA00012560"/>
    </source>
</evidence>
<comment type="catalytic activity">
    <reaction evidence="1 10">
        <text>Transfers a segment of a (1-&gt;4)-alpha-D-glucan to a new position in an acceptor, which may be glucose or a (1-&gt;4)-alpha-D-glucan.</text>
        <dbReference type="EC" id="2.4.1.25"/>
    </reaction>
</comment>
<protein>
    <recommendedName>
        <fullName evidence="4 10">4-alpha-glucanotransferase</fullName>
        <ecNumber evidence="3 10">2.4.1.25</ecNumber>
    </recommendedName>
    <alternativeName>
        <fullName evidence="8 10">Amylomaltase</fullName>
    </alternativeName>
    <alternativeName>
        <fullName evidence="9 10">Disproportionating enzyme</fullName>
    </alternativeName>
</protein>
<evidence type="ECO:0000256" key="8">
    <source>
        <dbReference type="ARBA" id="ARBA00031423"/>
    </source>
</evidence>
<evidence type="ECO:0000256" key="6">
    <source>
        <dbReference type="ARBA" id="ARBA00022679"/>
    </source>
</evidence>
<evidence type="ECO:0000259" key="11">
    <source>
        <dbReference type="Pfam" id="PF21226"/>
    </source>
</evidence>
<dbReference type="EC" id="2.4.1.25" evidence="3 10"/>
<dbReference type="RefSeq" id="WP_123782880.1">
    <property type="nucleotide sequence ID" value="NZ_RKIK01000058.1"/>
</dbReference>
<gene>
    <name evidence="12" type="ORF">EGH82_16155</name>
</gene>
<dbReference type="Gene3D" id="3.20.20.80">
    <property type="entry name" value="Glycosidases"/>
    <property type="match status" value="1"/>
</dbReference>
<keyword evidence="7 10" id="KW-0119">Carbohydrate metabolism</keyword>
<evidence type="ECO:0000313" key="12">
    <source>
        <dbReference type="EMBL" id="ROV58908.1"/>
    </source>
</evidence>
<reference evidence="12 13" key="1">
    <citation type="submission" date="2018-11" db="EMBL/GenBank/DDBJ databases">
        <title>Vibrio ponticus strain CAIM 1751 pathogenic for the snapper Lutjanus guttatus.</title>
        <authorList>
            <person name="Soto-Rodriguez S."/>
            <person name="Lozano-Olvera R."/>
            <person name="Gomez-Gil B."/>
        </authorList>
    </citation>
    <scope>NUCLEOTIDE SEQUENCE [LARGE SCALE GENOMIC DNA]</scope>
    <source>
        <strain evidence="12 13">CAIM 1751</strain>
    </source>
</reference>
<evidence type="ECO:0000256" key="9">
    <source>
        <dbReference type="ARBA" id="ARBA00031501"/>
    </source>
</evidence>
<dbReference type="InterPro" id="IPR017853">
    <property type="entry name" value="GH"/>
</dbReference>
<dbReference type="AlphaFoldDB" id="A0A3N3DXL1"/>
<organism evidence="12 13">
    <name type="scientific">Vibrio ponticus</name>
    <dbReference type="NCBI Taxonomy" id="265668"/>
    <lineage>
        <taxon>Bacteria</taxon>
        <taxon>Pseudomonadati</taxon>
        <taxon>Pseudomonadota</taxon>
        <taxon>Gammaproteobacteria</taxon>
        <taxon>Vibrionales</taxon>
        <taxon>Vibrionaceae</taxon>
        <taxon>Vibrio</taxon>
    </lineage>
</organism>
<keyword evidence="6 10" id="KW-0808">Transferase</keyword>
<dbReference type="GO" id="GO:0004134">
    <property type="term" value="F:4-alpha-glucanotransferase activity"/>
    <property type="evidence" value="ECO:0007669"/>
    <property type="project" value="UniProtKB-EC"/>
</dbReference>
<dbReference type="SUPFAM" id="SSF51445">
    <property type="entry name" value="(Trans)glycosidases"/>
    <property type="match status" value="1"/>
</dbReference>
<dbReference type="PANTHER" id="PTHR32438">
    <property type="entry name" value="4-ALPHA-GLUCANOTRANSFERASE DPE1, CHLOROPLASTIC/AMYLOPLASTIC"/>
    <property type="match status" value="1"/>
</dbReference>
<dbReference type="Pfam" id="PF02446">
    <property type="entry name" value="Glyco_hydro_77"/>
    <property type="match status" value="1"/>
</dbReference>
<sequence length="727" mass="80954">MISNTVLKQAASLAHIADSYISAWGTPAEVEPESIVRLLSSLGYDTSSDEALLASCSKKSQKEVLAPVLVLKENQAFEFALNIGQSIRASEFKWSIQTEQGEHFTGEVSANVVRDERTTGGSLVVALPSQLPWGYHQLSVERKRRKAPYQARVIVTPQACFKQAAMDQGKKMWGPSIQLYTLKSSHNWGMGDFGDLKQLVAEIASRGGDFVGLNPIHSLFPANPEAASPYSPSSRRWLNILYIDVSSVPEFALSSQAQQVVGSGEFQQRLQHVRDTHWVNYSEVAALKMSILPLLFAEFKARHIEANSERARQFLEFVELGGDSLLHQAAFDALHAELHQQDQSIWGWPVFPEKYQRFSSKAVQEYIEQHRDQVHLYMYLQWVADCQVKEAQQLAESKGMSVGLYRDLAVGVADSGAETWADSGNLVQDMSIGAPPDVLGPLGQNWGLPPLNPQTLQATGFQAYIDLLRANMKHCGSLRIDHVLGLLRLWWIPKGENATKGAYLYYPVEEMLAILALESHRHQCSVIGEDLGTVPDEIVDKLREAGVHSYKVFFFETSKEDGGYLSPAHYAGQSMSALCTHDMPTLRGFWHCDDLKMGKELGLYPDEEQLQGLFDDRLKSKQGILDSVAWHGYLPEGIGRDASLVPMDKHLAEALQLHVAAGSSTLLSVQLEDWLEMDQPVNIPGTVNEYPNWRRKLSMDLEHIFGLDAVNHIADKLSQVRSKASSC</sequence>
<evidence type="ECO:0000256" key="4">
    <source>
        <dbReference type="ARBA" id="ARBA00020295"/>
    </source>
</evidence>
<evidence type="ECO:0000313" key="13">
    <source>
        <dbReference type="Proteomes" id="UP000278792"/>
    </source>
</evidence>
<dbReference type="NCBIfam" id="TIGR00217">
    <property type="entry name" value="malQ"/>
    <property type="match status" value="1"/>
</dbReference>
<evidence type="ECO:0000256" key="10">
    <source>
        <dbReference type="RuleBase" id="RU361207"/>
    </source>
</evidence>
<dbReference type="EMBL" id="RKIK01000058">
    <property type="protein sequence ID" value="ROV58908.1"/>
    <property type="molecule type" value="Genomic_DNA"/>
</dbReference>
<evidence type="ECO:0000256" key="7">
    <source>
        <dbReference type="ARBA" id="ARBA00023277"/>
    </source>
</evidence>
<dbReference type="InterPro" id="IPR048458">
    <property type="entry name" value="MalQ_N"/>
</dbReference>
<evidence type="ECO:0000256" key="2">
    <source>
        <dbReference type="ARBA" id="ARBA00005684"/>
    </source>
</evidence>
<keyword evidence="5 10" id="KW-0328">Glycosyltransferase</keyword>
<comment type="similarity">
    <text evidence="2 10">Belongs to the disproportionating enzyme family.</text>
</comment>
<dbReference type="Proteomes" id="UP000278792">
    <property type="component" value="Unassembled WGS sequence"/>
</dbReference>
<name>A0A3N3DXL1_9VIBR</name>
<dbReference type="PANTHER" id="PTHR32438:SF5">
    <property type="entry name" value="4-ALPHA-GLUCANOTRANSFERASE DPE1, CHLOROPLASTIC_AMYLOPLASTIC"/>
    <property type="match status" value="1"/>
</dbReference>
<feature type="domain" description="MalQ N-terminal beta-sandwich" evidence="11">
    <location>
        <begin position="65"/>
        <end position="157"/>
    </location>
</feature>
<comment type="caution">
    <text evidence="12">The sequence shown here is derived from an EMBL/GenBank/DDBJ whole genome shotgun (WGS) entry which is preliminary data.</text>
</comment>
<accession>A0A3N3DXL1</accession>
<dbReference type="GO" id="GO:0005975">
    <property type="term" value="P:carbohydrate metabolic process"/>
    <property type="evidence" value="ECO:0007669"/>
    <property type="project" value="InterPro"/>
</dbReference>
<dbReference type="Pfam" id="PF21226">
    <property type="entry name" value="MalQ_N"/>
    <property type="match status" value="1"/>
</dbReference>
<proteinExistence type="inferred from homology"/>
<evidence type="ECO:0000256" key="1">
    <source>
        <dbReference type="ARBA" id="ARBA00000439"/>
    </source>
</evidence>
<dbReference type="InterPro" id="IPR003385">
    <property type="entry name" value="Glyco_hydro_77"/>
</dbReference>
<evidence type="ECO:0000256" key="5">
    <source>
        <dbReference type="ARBA" id="ARBA00022676"/>
    </source>
</evidence>